<feature type="domain" description="PB1" evidence="2">
    <location>
        <begin position="39"/>
        <end position="122"/>
    </location>
</feature>
<gene>
    <name evidence="3" type="ORF">TAV2_LOCUS17495</name>
</gene>
<feature type="non-terminal residue" evidence="3">
    <location>
        <position position="200"/>
    </location>
</feature>
<name>A0AAU9SK92_THLAR</name>
<dbReference type="SMART" id="SM00666">
    <property type="entry name" value="PB1"/>
    <property type="match status" value="1"/>
</dbReference>
<dbReference type="PANTHER" id="PTHR31066">
    <property type="entry name" value="OS05G0427100 PROTEIN-RELATED"/>
    <property type="match status" value="1"/>
</dbReference>
<dbReference type="AlphaFoldDB" id="A0AAU9SK92"/>
<reference evidence="3 4" key="1">
    <citation type="submission" date="2022-03" db="EMBL/GenBank/DDBJ databases">
        <authorList>
            <person name="Nunn A."/>
            <person name="Chopra R."/>
            <person name="Nunn A."/>
            <person name="Contreras Garrido A."/>
        </authorList>
    </citation>
    <scope>NUCLEOTIDE SEQUENCE [LARGE SCALE GENOMIC DNA]</scope>
</reference>
<protein>
    <recommendedName>
        <fullName evidence="2">PB1 domain-containing protein</fullName>
    </recommendedName>
</protein>
<feature type="compositionally biased region" description="Low complexity" evidence="1">
    <location>
        <begin position="135"/>
        <end position="145"/>
    </location>
</feature>
<dbReference type="Gene3D" id="3.10.20.90">
    <property type="entry name" value="Phosphatidylinositol 3-kinase Catalytic Subunit, Chain A, domain 1"/>
    <property type="match status" value="1"/>
</dbReference>
<proteinExistence type="predicted"/>
<dbReference type="EMBL" id="OU466861">
    <property type="protein sequence ID" value="CAH2064894.1"/>
    <property type="molecule type" value="Genomic_DNA"/>
</dbReference>
<feature type="region of interest" description="Disordered" evidence="1">
    <location>
        <begin position="120"/>
        <end position="148"/>
    </location>
</feature>
<keyword evidence="4" id="KW-1185">Reference proteome</keyword>
<dbReference type="Proteomes" id="UP000836841">
    <property type="component" value="Chromosome 5"/>
</dbReference>
<dbReference type="PANTHER" id="PTHR31066:SF66">
    <property type="entry name" value="PB1 DOMAIN-CONTAINING PROTEIN"/>
    <property type="match status" value="1"/>
</dbReference>
<evidence type="ECO:0000256" key="1">
    <source>
        <dbReference type="SAM" id="MobiDB-lite"/>
    </source>
</evidence>
<evidence type="ECO:0000313" key="3">
    <source>
        <dbReference type="EMBL" id="CAH2064894.1"/>
    </source>
</evidence>
<evidence type="ECO:0000259" key="2">
    <source>
        <dbReference type="SMART" id="SM00666"/>
    </source>
</evidence>
<dbReference type="CDD" id="cd06410">
    <property type="entry name" value="PB1_UP2"/>
    <property type="match status" value="1"/>
</dbReference>
<sequence>ISFRKTETMVAMAENQATKNGGSSLKFLCSYGGRILPRSIDGKLRYVGGFTRVLSVSHSISFTELMVKLEEFCGYSVDLKCQLPDGDLETLISVKSDEDLANIVEEYDRVHGGKIRAILSPPKQMSPRSSGGDLSPKSPFSVVASPSPPKSPAYMRFLQPRYCVAPTENLPSRIFRKRAEEYSRCCKCRVHNRDSKLIWH</sequence>
<accession>A0AAU9SK92</accession>
<dbReference type="SUPFAM" id="SSF54277">
    <property type="entry name" value="CAD &amp; PB1 domains"/>
    <property type="match status" value="1"/>
</dbReference>
<evidence type="ECO:0000313" key="4">
    <source>
        <dbReference type="Proteomes" id="UP000836841"/>
    </source>
</evidence>
<dbReference type="InterPro" id="IPR053198">
    <property type="entry name" value="Gynoecium_Dev_Regulator"/>
</dbReference>
<dbReference type="Pfam" id="PF00564">
    <property type="entry name" value="PB1"/>
    <property type="match status" value="1"/>
</dbReference>
<organism evidence="3 4">
    <name type="scientific">Thlaspi arvense</name>
    <name type="common">Field penny-cress</name>
    <dbReference type="NCBI Taxonomy" id="13288"/>
    <lineage>
        <taxon>Eukaryota</taxon>
        <taxon>Viridiplantae</taxon>
        <taxon>Streptophyta</taxon>
        <taxon>Embryophyta</taxon>
        <taxon>Tracheophyta</taxon>
        <taxon>Spermatophyta</taxon>
        <taxon>Magnoliopsida</taxon>
        <taxon>eudicotyledons</taxon>
        <taxon>Gunneridae</taxon>
        <taxon>Pentapetalae</taxon>
        <taxon>rosids</taxon>
        <taxon>malvids</taxon>
        <taxon>Brassicales</taxon>
        <taxon>Brassicaceae</taxon>
        <taxon>Thlaspideae</taxon>
        <taxon>Thlaspi</taxon>
    </lineage>
</organism>
<dbReference type="InterPro" id="IPR000270">
    <property type="entry name" value="PB1_dom"/>
</dbReference>